<evidence type="ECO:0000256" key="3">
    <source>
        <dbReference type="ARBA" id="ARBA00022692"/>
    </source>
</evidence>
<dbReference type="GeneID" id="34608592"/>
<feature type="transmembrane region" description="Helical" evidence="6">
    <location>
        <begin position="301"/>
        <end position="321"/>
    </location>
</feature>
<dbReference type="RefSeq" id="XP_022584726.1">
    <property type="nucleotide sequence ID" value="XM_022722127.1"/>
</dbReference>
<feature type="transmembrane region" description="Helical" evidence="6">
    <location>
        <begin position="20"/>
        <end position="37"/>
    </location>
</feature>
<dbReference type="AlphaFoldDB" id="A0A1L9SSV9"/>
<gene>
    <name evidence="8" type="ORF">ASPZODRAFT_128842</name>
</gene>
<sequence length="428" mass="46212">MGLKEDLGLKGNDFSNTATGLFIAYLLAEFPNVYCLQKVPAAKWLGTNVFLWGIAAAAAAGATGYKSLLAARIFLGIFEATVGPSLMLINSQYYTRQEQALRFTLWSSGVSIAQILGGLISFGFQHVHHAALEGWRVMFLVLGAVTSLVGVLTFCFLPDTPMKARWLSDQERVALLQYISVNQTGVRNSSFHVKQIWEAVLDVQVWLLALAVVLTSVSSGVITTYSSTLIVSFGFSGPDAALLNMPSGVVSLVFLIAVGVGVRTTSHRWAWILACTIPGIIGASLLSFLPTAHGHSNKAGVLVGIYLVNAIIAVLPILWQWAMANCAGHTKRAFASALVAGSFSLGNIIGPQTFQARDAPAYHPAKVAVLATQASVAIVAAVLSLYYVWENQRRDQRALRAGQEGLETVEGKWEGLTDWENQAFRYVY</sequence>
<keyword evidence="9" id="KW-1185">Reference proteome</keyword>
<feature type="transmembrane region" description="Helical" evidence="6">
    <location>
        <begin position="137"/>
        <end position="157"/>
    </location>
</feature>
<dbReference type="InterPro" id="IPR020846">
    <property type="entry name" value="MFS_dom"/>
</dbReference>
<dbReference type="PANTHER" id="PTHR43791:SF40">
    <property type="entry name" value="THIAMINE PATHWAY TRANSPORTER THI73"/>
    <property type="match status" value="1"/>
</dbReference>
<feature type="transmembrane region" description="Helical" evidence="6">
    <location>
        <begin position="103"/>
        <end position="125"/>
    </location>
</feature>
<evidence type="ECO:0000256" key="2">
    <source>
        <dbReference type="ARBA" id="ARBA00022448"/>
    </source>
</evidence>
<evidence type="ECO:0000259" key="7">
    <source>
        <dbReference type="PROSITE" id="PS50850"/>
    </source>
</evidence>
<proteinExistence type="predicted"/>
<dbReference type="InterPro" id="IPR011701">
    <property type="entry name" value="MFS"/>
</dbReference>
<evidence type="ECO:0000256" key="1">
    <source>
        <dbReference type="ARBA" id="ARBA00004141"/>
    </source>
</evidence>
<feature type="domain" description="Major facilitator superfamily (MFS) profile" evidence="7">
    <location>
        <begin position="1"/>
        <end position="392"/>
    </location>
</feature>
<dbReference type="VEuPathDB" id="FungiDB:ASPZODRAFT_128842"/>
<evidence type="ECO:0000256" key="6">
    <source>
        <dbReference type="SAM" id="Phobius"/>
    </source>
</evidence>
<feature type="transmembrane region" description="Helical" evidence="6">
    <location>
        <begin position="44"/>
        <end position="63"/>
    </location>
</feature>
<dbReference type="PROSITE" id="PS50850">
    <property type="entry name" value="MFS"/>
    <property type="match status" value="1"/>
</dbReference>
<keyword evidence="5 6" id="KW-0472">Membrane</keyword>
<protein>
    <recommendedName>
        <fullName evidence="7">Major facilitator superfamily (MFS) profile domain-containing protein</fullName>
    </recommendedName>
</protein>
<comment type="subcellular location">
    <subcellularLocation>
        <location evidence="1">Membrane</location>
        <topology evidence="1">Multi-pass membrane protein</topology>
    </subcellularLocation>
</comment>
<keyword evidence="3 6" id="KW-0812">Transmembrane</keyword>
<reference evidence="9" key="1">
    <citation type="journal article" date="2017" name="Genome Biol.">
        <title>Comparative genomics reveals high biological diversity and specific adaptations in the industrially and medically important fungal genus Aspergillus.</title>
        <authorList>
            <person name="de Vries R.P."/>
            <person name="Riley R."/>
            <person name="Wiebenga A."/>
            <person name="Aguilar-Osorio G."/>
            <person name="Amillis S."/>
            <person name="Uchima C.A."/>
            <person name="Anderluh G."/>
            <person name="Asadollahi M."/>
            <person name="Askin M."/>
            <person name="Barry K."/>
            <person name="Battaglia E."/>
            <person name="Bayram O."/>
            <person name="Benocci T."/>
            <person name="Braus-Stromeyer S.A."/>
            <person name="Caldana C."/>
            <person name="Canovas D."/>
            <person name="Cerqueira G.C."/>
            <person name="Chen F."/>
            <person name="Chen W."/>
            <person name="Choi C."/>
            <person name="Clum A."/>
            <person name="Dos Santos R.A."/>
            <person name="Damasio A.R."/>
            <person name="Diallinas G."/>
            <person name="Emri T."/>
            <person name="Fekete E."/>
            <person name="Flipphi M."/>
            <person name="Freyberg S."/>
            <person name="Gallo A."/>
            <person name="Gournas C."/>
            <person name="Habgood R."/>
            <person name="Hainaut M."/>
            <person name="Harispe M.L."/>
            <person name="Henrissat B."/>
            <person name="Hilden K.S."/>
            <person name="Hope R."/>
            <person name="Hossain A."/>
            <person name="Karabika E."/>
            <person name="Karaffa L."/>
            <person name="Karanyi Z."/>
            <person name="Krasevec N."/>
            <person name="Kuo A."/>
            <person name="Kusch H."/>
            <person name="LaButti K."/>
            <person name="Lagendijk E.L."/>
            <person name="Lapidus A."/>
            <person name="Levasseur A."/>
            <person name="Lindquist E."/>
            <person name="Lipzen A."/>
            <person name="Logrieco A.F."/>
            <person name="MacCabe A."/>
            <person name="Maekelae M.R."/>
            <person name="Malavazi I."/>
            <person name="Melin P."/>
            <person name="Meyer V."/>
            <person name="Mielnichuk N."/>
            <person name="Miskei M."/>
            <person name="Molnar A.P."/>
            <person name="Mule G."/>
            <person name="Ngan C.Y."/>
            <person name="Orejas M."/>
            <person name="Orosz E."/>
            <person name="Ouedraogo J.P."/>
            <person name="Overkamp K.M."/>
            <person name="Park H.-S."/>
            <person name="Perrone G."/>
            <person name="Piumi F."/>
            <person name="Punt P.J."/>
            <person name="Ram A.F."/>
            <person name="Ramon A."/>
            <person name="Rauscher S."/>
            <person name="Record E."/>
            <person name="Riano-Pachon D.M."/>
            <person name="Robert V."/>
            <person name="Roehrig J."/>
            <person name="Ruller R."/>
            <person name="Salamov A."/>
            <person name="Salih N.S."/>
            <person name="Samson R.A."/>
            <person name="Sandor E."/>
            <person name="Sanguinetti M."/>
            <person name="Schuetze T."/>
            <person name="Sepcic K."/>
            <person name="Shelest E."/>
            <person name="Sherlock G."/>
            <person name="Sophianopoulou V."/>
            <person name="Squina F.M."/>
            <person name="Sun H."/>
            <person name="Susca A."/>
            <person name="Todd R.B."/>
            <person name="Tsang A."/>
            <person name="Unkles S.E."/>
            <person name="van de Wiele N."/>
            <person name="van Rossen-Uffink D."/>
            <person name="Oliveira J.V."/>
            <person name="Vesth T.C."/>
            <person name="Visser J."/>
            <person name="Yu J.-H."/>
            <person name="Zhou M."/>
            <person name="Andersen M.R."/>
            <person name="Archer D.B."/>
            <person name="Baker S.E."/>
            <person name="Benoit I."/>
            <person name="Brakhage A.A."/>
            <person name="Braus G.H."/>
            <person name="Fischer R."/>
            <person name="Frisvad J.C."/>
            <person name="Goldman G.H."/>
            <person name="Houbraken J."/>
            <person name="Oakley B."/>
            <person name="Pocsi I."/>
            <person name="Scazzocchio C."/>
            <person name="Seiboth B."/>
            <person name="vanKuyk P.A."/>
            <person name="Wortman J."/>
            <person name="Dyer P.S."/>
            <person name="Grigoriev I.V."/>
        </authorList>
    </citation>
    <scope>NUCLEOTIDE SEQUENCE [LARGE SCALE GENOMIC DNA]</scope>
    <source>
        <strain evidence="9">CBS 506.65</strain>
    </source>
</reference>
<feature type="transmembrane region" description="Helical" evidence="6">
    <location>
        <begin position="269"/>
        <end position="289"/>
    </location>
</feature>
<dbReference type="SUPFAM" id="SSF103473">
    <property type="entry name" value="MFS general substrate transporter"/>
    <property type="match status" value="1"/>
</dbReference>
<dbReference type="InterPro" id="IPR036259">
    <property type="entry name" value="MFS_trans_sf"/>
</dbReference>
<dbReference type="Proteomes" id="UP000184188">
    <property type="component" value="Unassembled WGS sequence"/>
</dbReference>
<feature type="transmembrane region" description="Helical" evidence="6">
    <location>
        <begin position="241"/>
        <end position="262"/>
    </location>
</feature>
<evidence type="ECO:0000256" key="5">
    <source>
        <dbReference type="ARBA" id="ARBA00023136"/>
    </source>
</evidence>
<keyword evidence="2" id="KW-0813">Transport</keyword>
<evidence type="ECO:0000313" key="9">
    <source>
        <dbReference type="Proteomes" id="UP000184188"/>
    </source>
</evidence>
<feature type="transmembrane region" description="Helical" evidence="6">
    <location>
        <begin position="333"/>
        <end position="350"/>
    </location>
</feature>
<evidence type="ECO:0000313" key="8">
    <source>
        <dbReference type="EMBL" id="OJJ50216.1"/>
    </source>
</evidence>
<dbReference type="GO" id="GO:0016020">
    <property type="term" value="C:membrane"/>
    <property type="evidence" value="ECO:0007669"/>
    <property type="project" value="UniProtKB-SubCell"/>
</dbReference>
<dbReference type="GO" id="GO:0022857">
    <property type="term" value="F:transmembrane transporter activity"/>
    <property type="evidence" value="ECO:0007669"/>
    <property type="project" value="InterPro"/>
</dbReference>
<dbReference type="OrthoDB" id="6730379at2759"/>
<dbReference type="PANTHER" id="PTHR43791">
    <property type="entry name" value="PERMEASE-RELATED"/>
    <property type="match status" value="1"/>
</dbReference>
<accession>A0A1L9SSV9</accession>
<keyword evidence="4 6" id="KW-1133">Transmembrane helix</keyword>
<feature type="transmembrane region" description="Helical" evidence="6">
    <location>
        <begin position="370"/>
        <end position="389"/>
    </location>
</feature>
<evidence type="ECO:0000256" key="4">
    <source>
        <dbReference type="ARBA" id="ARBA00022989"/>
    </source>
</evidence>
<feature type="transmembrane region" description="Helical" evidence="6">
    <location>
        <begin position="205"/>
        <end position="235"/>
    </location>
</feature>
<organism evidence="8 9">
    <name type="scientific">Penicilliopsis zonata CBS 506.65</name>
    <dbReference type="NCBI Taxonomy" id="1073090"/>
    <lineage>
        <taxon>Eukaryota</taxon>
        <taxon>Fungi</taxon>
        <taxon>Dikarya</taxon>
        <taxon>Ascomycota</taxon>
        <taxon>Pezizomycotina</taxon>
        <taxon>Eurotiomycetes</taxon>
        <taxon>Eurotiomycetidae</taxon>
        <taxon>Eurotiales</taxon>
        <taxon>Aspergillaceae</taxon>
        <taxon>Penicilliopsis</taxon>
    </lineage>
</organism>
<dbReference type="Gene3D" id="1.20.1250.20">
    <property type="entry name" value="MFS general substrate transporter like domains"/>
    <property type="match status" value="2"/>
</dbReference>
<dbReference type="EMBL" id="KV878337">
    <property type="protein sequence ID" value="OJJ50216.1"/>
    <property type="molecule type" value="Genomic_DNA"/>
</dbReference>
<dbReference type="STRING" id="1073090.A0A1L9SSV9"/>
<feature type="transmembrane region" description="Helical" evidence="6">
    <location>
        <begin position="69"/>
        <end position="91"/>
    </location>
</feature>
<name>A0A1L9SSV9_9EURO</name>
<dbReference type="Pfam" id="PF07690">
    <property type="entry name" value="MFS_1"/>
    <property type="match status" value="1"/>
</dbReference>